<organism evidence="8 9">
    <name type="scientific">Brevibacterium mcbrellneri ATCC 49030</name>
    <dbReference type="NCBI Taxonomy" id="585530"/>
    <lineage>
        <taxon>Bacteria</taxon>
        <taxon>Bacillati</taxon>
        <taxon>Actinomycetota</taxon>
        <taxon>Actinomycetes</taxon>
        <taxon>Micrococcales</taxon>
        <taxon>Brevibacteriaceae</taxon>
        <taxon>Brevibacterium</taxon>
    </lineage>
</organism>
<dbReference type="PANTHER" id="PTHR11265:SF0">
    <property type="entry name" value="12S RRNA N4-METHYLCYTIDINE METHYLTRANSFERASE"/>
    <property type="match status" value="1"/>
</dbReference>
<keyword evidence="4 7" id="KW-0489">Methyltransferase</keyword>
<dbReference type="FunFam" id="1.10.150.170:FF:000001">
    <property type="entry name" value="Ribosomal RNA small subunit methyltransferase H"/>
    <property type="match status" value="1"/>
</dbReference>
<comment type="caution">
    <text evidence="7">Lacks conserved residue(s) required for the propagation of feature annotation.</text>
</comment>
<comment type="function">
    <text evidence="7">Specifically methylates the N4 position of cytidine in position 1402 (C1402) of 16S rRNA.</text>
</comment>
<protein>
    <recommendedName>
        <fullName evidence="7">Ribosomal RNA small subunit methyltransferase H</fullName>
        <ecNumber evidence="7">2.1.1.199</ecNumber>
    </recommendedName>
    <alternativeName>
        <fullName evidence="7">16S rRNA m(4)C1402 methyltransferase</fullName>
    </alternativeName>
    <alternativeName>
        <fullName evidence="7">rRNA (cytosine-N(4)-)-methyltransferase RsmH</fullName>
    </alternativeName>
</protein>
<evidence type="ECO:0000313" key="9">
    <source>
        <dbReference type="Proteomes" id="UP000005714"/>
    </source>
</evidence>
<evidence type="ECO:0000256" key="1">
    <source>
        <dbReference type="ARBA" id="ARBA00010396"/>
    </source>
</evidence>
<dbReference type="eggNOG" id="COG0275">
    <property type="taxonomic scope" value="Bacteria"/>
</dbReference>
<feature type="binding site" evidence="7">
    <location>
        <position position="99"/>
    </location>
    <ligand>
        <name>S-adenosyl-L-methionine</name>
        <dbReference type="ChEBI" id="CHEBI:59789"/>
    </ligand>
</feature>
<evidence type="ECO:0000256" key="6">
    <source>
        <dbReference type="ARBA" id="ARBA00022691"/>
    </source>
</evidence>
<evidence type="ECO:0000256" key="2">
    <source>
        <dbReference type="ARBA" id="ARBA00022490"/>
    </source>
</evidence>
<feature type="binding site" evidence="7">
    <location>
        <begin position="80"/>
        <end position="82"/>
    </location>
    <ligand>
        <name>S-adenosyl-L-methionine</name>
        <dbReference type="ChEBI" id="CHEBI:59789"/>
    </ligand>
</feature>
<dbReference type="STRING" id="585530.HMPREF0183_0444"/>
<dbReference type="GO" id="GO:0005737">
    <property type="term" value="C:cytoplasm"/>
    <property type="evidence" value="ECO:0007669"/>
    <property type="project" value="UniProtKB-SubCell"/>
</dbReference>
<dbReference type="GO" id="GO:0070475">
    <property type="term" value="P:rRNA base methylation"/>
    <property type="evidence" value="ECO:0007669"/>
    <property type="project" value="UniProtKB-UniRule"/>
</dbReference>
<comment type="caution">
    <text evidence="8">The sequence shown here is derived from an EMBL/GenBank/DDBJ whole genome shotgun (WGS) entry which is preliminary data.</text>
</comment>
<dbReference type="HAMAP" id="MF_01007">
    <property type="entry name" value="16SrRNA_methyltr_H"/>
    <property type="match status" value="1"/>
</dbReference>
<gene>
    <name evidence="8" type="primary">mraW</name>
    <name evidence="7" type="synonym">rsmH</name>
    <name evidence="8" type="ORF">HMPREF0183_0444</name>
</gene>
<dbReference type="InterPro" id="IPR029063">
    <property type="entry name" value="SAM-dependent_MTases_sf"/>
</dbReference>
<name>D4YKI4_9MICO</name>
<dbReference type="NCBIfam" id="TIGR00006">
    <property type="entry name" value="16S rRNA (cytosine(1402)-N(4))-methyltransferase RsmH"/>
    <property type="match status" value="1"/>
</dbReference>
<feature type="binding site" evidence="7">
    <location>
        <position position="147"/>
    </location>
    <ligand>
        <name>S-adenosyl-L-methionine</name>
        <dbReference type="ChEBI" id="CHEBI:59789"/>
    </ligand>
</feature>
<keyword evidence="2 7" id="KW-0963">Cytoplasm</keyword>
<evidence type="ECO:0000256" key="5">
    <source>
        <dbReference type="ARBA" id="ARBA00022679"/>
    </source>
</evidence>
<comment type="subcellular location">
    <subcellularLocation>
        <location evidence="7">Cytoplasm</location>
    </subcellularLocation>
</comment>
<accession>D4YKI4</accession>
<evidence type="ECO:0000256" key="4">
    <source>
        <dbReference type="ARBA" id="ARBA00022603"/>
    </source>
</evidence>
<dbReference type="InterPro" id="IPR002903">
    <property type="entry name" value="RsmH"/>
</dbReference>
<keyword evidence="5 7" id="KW-0808">Transferase</keyword>
<reference evidence="8 9" key="1">
    <citation type="submission" date="2010-04" db="EMBL/GenBank/DDBJ databases">
        <authorList>
            <person name="Qin X."/>
            <person name="Bachman B."/>
            <person name="Battles P."/>
            <person name="Bell A."/>
            <person name="Bess C."/>
            <person name="Bickham C."/>
            <person name="Chaboub L."/>
            <person name="Chen D."/>
            <person name="Coyle M."/>
            <person name="Deiros D.R."/>
            <person name="Dinh H."/>
            <person name="Forbes L."/>
            <person name="Fowler G."/>
            <person name="Francisco L."/>
            <person name="Fu Q."/>
            <person name="Gubbala S."/>
            <person name="Hale W."/>
            <person name="Han Y."/>
            <person name="Hemphill L."/>
            <person name="Highlander S.K."/>
            <person name="Hirani K."/>
            <person name="Hogues M."/>
            <person name="Jackson L."/>
            <person name="Jakkamsetti A."/>
            <person name="Javaid M."/>
            <person name="Jiang H."/>
            <person name="Korchina V."/>
            <person name="Kovar C."/>
            <person name="Lara F."/>
            <person name="Lee S."/>
            <person name="Mata R."/>
            <person name="Mathew T."/>
            <person name="Moen C."/>
            <person name="Morales K."/>
            <person name="Munidasa M."/>
            <person name="Nazareth L."/>
            <person name="Ngo R."/>
            <person name="Nguyen L."/>
            <person name="Okwuonu G."/>
            <person name="Ongeri F."/>
            <person name="Patil S."/>
            <person name="Petrosino J."/>
            <person name="Pham C."/>
            <person name="Pham P."/>
            <person name="Pu L.-L."/>
            <person name="Puazo M."/>
            <person name="Raj R."/>
            <person name="Reid J."/>
            <person name="Rouhana J."/>
            <person name="Saada N."/>
            <person name="Shang Y."/>
            <person name="Simmons D."/>
            <person name="Thornton R."/>
            <person name="Warren J."/>
            <person name="Weissenberger G."/>
            <person name="Zhang J."/>
            <person name="Zhang L."/>
            <person name="Zhou C."/>
            <person name="Zhu D."/>
            <person name="Muzny D."/>
            <person name="Worley K."/>
            <person name="Gibbs R."/>
        </authorList>
    </citation>
    <scope>NUCLEOTIDE SEQUENCE [LARGE SCALE GENOMIC DNA]</scope>
    <source>
        <strain evidence="8 9">ATCC 49030</strain>
    </source>
</reference>
<keyword evidence="9" id="KW-1185">Reference proteome</keyword>
<dbReference type="EMBL" id="ADNU01000016">
    <property type="protein sequence ID" value="EFG48187.1"/>
    <property type="molecule type" value="Genomic_DNA"/>
</dbReference>
<keyword evidence="6 7" id="KW-0949">S-adenosyl-L-methionine</keyword>
<comment type="similarity">
    <text evidence="1 7">Belongs to the methyltransferase superfamily. RsmH family.</text>
</comment>
<proteinExistence type="inferred from homology"/>
<dbReference type="GO" id="GO:0071424">
    <property type="term" value="F:rRNA (cytosine-N4-)-methyltransferase activity"/>
    <property type="evidence" value="ECO:0007669"/>
    <property type="project" value="UniProtKB-UniRule"/>
</dbReference>
<dbReference type="PANTHER" id="PTHR11265">
    <property type="entry name" value="S-ADENOSYL-METHYLTRANSFERASE MRAW"/>
    <property type="match status" value="1"/>
</dbReference>
<dbReference type="Proteomes" id="UP000005714">
    <property type="component" value="Unassembled WGS sequence"/>
</dbReference>
<keyword evidence="3 7" id="KW-0698">rRNA processing</keyword>
<dbReference type="Gene3D" id="3.40.50.150">
    <property type="entry name" value="Vaccinia Virus protein VP39"/>
    <property type="match status" value="1"/>
</dbReference>
<dbReference type="EC" id="2.1.1.199" evidence="7"/>
<comment type="catalytic activity">
    <reaction evidence="7">
        <text>cytidine(1402) in 16S rRNA + S-adenosyl-L-methionine = N(4)-methylcytidine(1402) in 16S rRNA + S-adenosyl-L-homocysteine + H(+)</text>
        <dbReference type="Rhea" id="RHEA:42928"/>
        <dbReference type="Rhea" id="RHEA-COMP:10286"/>
        <dbReference type="Rhea" id="RHEA-COMP:10287"/>
        <dbReference type="ChEBI" id="CHEBI:15378"/>
        <dbReference type="ChEBI" id="CHEBI:57856"/>
        <dbReference type="ChEBI" id="CHEBI:59789"/>
        <dbReference type="ChEBI" id="CHEBI:74506"/>
        <dbReference type="ChEBI" id="CHEBI:82748"/>
        <dbReference type="EC" id="2.1.1.199"/>
    </reaction>
</comment>
<evidence type="ECO:0000256" key="7">
    <source>
        <dbReference type="HAMAP-Rule" id="MF_01007"/>
    </source>
</evidence>
<dbReference type="PIRSF" id="PIRSF004486">
    <property type="entry name" value="MraW"/>
    <property type="match status" value="1"/>
</dbReference>
<feature type="binding site" evidence="7">
    <location>
        <position position="154"/>
    </location>
    <ligand>
        <name>S-adenosyl-L-methionine</name>
        <dbReference type="ChEBI" id="CHEBI:59789"/>
    </ligand>
</feature>
<dbReference type="Pfam" id="PF01795">
    <property type="entry name" value="Methyltransf_5"/>
    <property type="match status" value="1"/>
</dbReference>
<dbReference type="SUPFAM" id="SSF53335">
    <property type="entry name" value="S-adenosyl-L-methionine-dependent methyltransferases"/>
    <property type="match status" value="1"/>
</dbReference>
<dbReference type="InterPro" id="IPR023397">
    <property type="entry name" value="SAM-dep_MeTrfase_MraW_recog"/>
</dbReference>
<sequence>MEHFPGSKAPVLTHFPGARAVDERSSVFSNTTTARKEVAMTYPHVPVLLDMCVELLGHGIEEARARGIAPVVIDFTLGMGGHSEGILRVFDDVHVIGIDRDPAAIEIATSRLAPFGSRFEAVCTSDDNISEVLEQRGNPPISGVLFDLGVSSLQLDDDARGFSYSRDTPLDMRMNPTEGISAADVLATYSENDLTRIISTYGEERYARRIARAIVADREHTPWTSTQQLADLIGRIVPDPKNQRKRSHPAKRTFQALRIEVNDELGNITRSLPAALSALHLGGVAVVESYQSGEDIIVKRIFRQGTTVQAPPDLPVVPDHLKPWLEEIVRGAYKAPQEEIDHNPRAASVRLRAVRKTGVDPA</sequence>
<dbReference type="AlphaFoldDB" id="D4YKI4"/>
<evidence type="ECO:0000256" key="3">
    <source>
        <dbReference type="ARBA" id="ARBA00022552"/>
    </source>
</evidence>
<dbReference type="SUPFAM" id="SSF81799">
    <property type="entry name" value="Putative methyltransferase TM0872, insert domain"/>
    <property type="match status" value="1"/>
</dbReference>
<evidence type="ECO:0000313" key="8">
    <source>
        <dbReference type="EMBL" id="EFG48187.1"/>
    </source>
</evidence>
<dbReference type="Gene3D" id="1.10.150.170">
    <property type="entry name" value="Putative methyltransferase TM0872, insert domain"/>
    <property type="match status" value="1"/>
</dbReference>